<evidence type="ECO:0000256" key="8">
    <source>
        <dbReference type="ARBA" id="ARBA00023797"/>
    </source>
</evidence>
<dbReference type="Gene3D" id="3.40.50.360">
    <property type="match status" value="1"/>
</dbReference>
<keyword evidence="3" id="KW-0285">Flavoprotein</keyword>
<dbReference type="SUPFAM" id="SSF63380">
    <property type="entry name" value="Riboflavin synthase domain-like"/>
    <property type="match status" value="1"/>
</dbReference>
<dbReference type="PROSITE" id="PS51384">
    <property type="entry name" value="FAD_FR"/>
    <property type="match status" value="1"/>
</dbReference>
<dbReference type="InterPro" id="IPR039261">
    <property type="entry name" value="FNR_nucleotide-bd"/>
</dbReference>
<dbReference type="SUPFAM" id="SSF52218">
    <property type="entry name" value="Flavoproteins"/>
    <property type="match status" value="1"/>
</dbReference>
<keyword evidence="7" id="KW-0560">Oxidoreductase</keyword>
<dbReference type="Pfam" id="PF00258">
    <property type="entry name" value="Flavodoxin_1"/>
    <property type="match status" value="1"/>
</dbReference>
<dbReference type="PRINTS" id="PR00369">
    <property type="entry name" value="FLAVODOXIN"/>
</dbReference>
<organism evidence="11 12">
    <name type="scientific">Naegleria fowleri</name>
    <name type="common">Brain eating amoeba</name>
    <dbReference type="NCBI Taxonomy" id="5763"/>
    <lineage>
        <taxon>Eukaryota</taxon>
        <taxon>Discoba</taxon>
        <taxon>Heterolobosea</taxon>
        <taxon>Tetramitia</taxon>
        <taxon>Eutetramitia</taxon>
        <taxon>Vahlkampfiidae</taxon>
        <taxon>Naegleria</taxon>
    </lineage>
</organism>
<dbReference type="InterPro" id="IPR023173">
    <property type="entry name" value="NADPH_Cyt_P450_Rdtase_alpha"/>
</dbReference>
<dbReference type="InterPro" id="IPR001433">
    <property type="entry name" value="OxRdtase_FAD/NAD-bd"/>
</dbReference>
<dbReference type="InterPro" id="IPR017927">
    <property type="entry name" value="FAD-bd_FR_type"/>
</dbReference>
<feature type="domain" description="FAD-binding FR-type" evidence="10">
    <location>
        <begin position="291"/>
        <end position="535"/>
    </location>
</feature>
<dbReference type="OMA" id="PLQGNME"/>
<dbReference type="Pfam" id="PF00175">
    <property type="entry name" value="NAD_binding_1"/>
    <property type="match status" value="1"/>
</dbReference>
<evidence type="ECO:0000256" key="4">
    <source>
        <dbReference type="ARBA" id="ARBA00022643"/>
    </source>
</evidence>
<evidence type="ECO:0000256" key="5">
    <source>
        <dbReference type="ARBA" id="ARBA00022827"/>
    </source>
</evidence>
<dbReference type="Proteomes" id="UP000444721">
    <property type="component" value="Unassembled WGS sequence"/>
</dbReference>
<keyword evidence="4" id="KW-0288">FMN</keyword>
<proteinExistence type="predicted"/>
<dbReference type="GO" id="GO:0003958">
    <property type="term" value="F:NADPH-hemoprotein reductase activity"/>
    <property type="evidence" value="ECO:0007669"/>
    <property type="project" value="UniProtKB-EC"/>
</dbReference>
<dbReference type="InterPro" id="IPR001709">
    <property type="entry name" value="Flavoprot_Pyr_Nucl_cyt_Rdtase"/>
</dbReference>
<dbReference type="VEuPathDB" id="AmoebaDB:NfTy_039870"/>
<evidence type="ECO:0000313" key="12">
    <source>
        <dbReference type="Proteomes" id="UP000444721"/>
    </source>
</evidence>
<dbReference type="InterPro" id="IPR003097">
    <property type="entry name" value="CysJ-like_FAD-binding"/>
</dbReference>
<dbReference type="InterPro" id="IPR029039">
    <property type="entry name" value="Flavoprotein-like_sf"/>
</dbReference>
<reference evidence="11 12" key="1">
    <citation type="journal article" date="2019" name="Sci. Rep.">
        <title>Nanopore sequencing improves the draft genome of the human pathogenic amoeba Naegleria fowleri.</title>
        <authorList>
            <person name="Liechti N."/>
            <person name="Schurch N."/>
            <person name="Bruggmann R."/>
            <person name="Wittwer M."/>
        </authorList>
    </citation>
    <scope>NUCLEOTIDE SEQUENCE [LARGE SCALE GENOMIC DNA]</scope>
    <source>
        <strain evidence="11 12">ATCC 30894</strain>
    </source>
</reference>
<evidence type="ECO:0000313" key="11">
    <source>
        <dbReference type="EMBL" id="KAF0981703.1"/>
    </source>
</evidence>
<dbReference type="PRINTS" id="PR00371">
    <property type="entry name" value="FPNCR"/>
</dbReference>
<dbReference type="PANTHER" id="PTHR19384">
    <property type="entry name" value="NITRIC OXIDE SYNTHASE-RELATED"/>
    <property type="match status" value="1"/>
</dbReference>
<protein>
    <recommendedName>
        <fullName evidence="8">NADPH--hemoprotein reductase</fullName>
        <ecNumber evidence="8">1.6.2.4</ecNumber>
    </recommendedName>
</protein>
<dbReference type="GeneID" id="68119575"/>
<dbReference type="Pfam" id="PF00667">
    <property type="entry name" value="FAD_binding_1"/>
    <property type="match status" value="1"/>
</dbReference>
<keyword evidence="12" id="KW-1185">Reference proteome</keyword>
<dbReference type="Gene3D" id="1.20.990.10">
    <property type="entry name" value="NADPH-cytochrome p450 Reductase, Chain A, domain 3"/>
    <property type="match status" value="1"/>
</dbReference>
<dbReference type="VEuPathDB" id="AmoebaDB:NF0072000"/>
<keyword evidence="6" id="KW-0521">NADP</keyword>
<evidence type="ECO:0000256" key="3">
    <source>
        <dbReference type="ARBA" id="ARBA00022630"/>
    </source>
</evidence>
<comment type="caution">
    <text evidence="11">The sequence shown here is derived from an EMBL/GenBank/DDBJ whole genome shotgun (WGS) entry which is preliminary data.</text>
</comment>
<evidence type="ECO:0000259" key="9">
    <source>
        <dbReference type="PROSITE" id="PS50902"/>
    </source>
</evidence>
<comment type="cofactor">
    <cofactor evidence="2">
        <name>FAD</name>
        <dbReference type="ChEBI" id="CHEBI:57692"/>
    </cofactor>
</comment>
<evidence type="ECO:0000259" key="10">
    <source>
        <dbReference type="PROSITE" id="PS51384"/>
    </source>
</evidence>
<evidence type="ECO:0000256" key="6">
    <source>
        <dbReference type="ARBA" id="ARBA00022857"/>
    </source>
</evidence>
<dbReference type="Gene3D" id="3.40.50.80">
    <property type="entry name" value="Nucleotide-binding domain of ferredoxin-NADP reductase (FNR) module"/>
    <property type="match status" value="1"/>
</dbReference>
<dbReference type="PANTHER" id="PTHR19384:SF17">
    <property type="entry name" value="NADPH--CYTOCHROME P450 REDUCTASE"/>
    <property type="match status" value="1"/>
</dbReference>
<accession>A0A6A5BUD3</accession>
<dbReference type="VEuPathDB" id="AmoebaDB:FDP41_012360"/>
<dbReference type="InterPro" id="IPR001094">
    <property type="entry name" value="Flavdoxin-like"/>
</dbReference>
<feature type="domain" description="Flavodoxin-like" evidence="9">
    <location>
        <begin position="58"/>
        <end position="220"/>
    </location>
</feature>
<dbReference type="GO" id="GO:0010181">
    <property type="term" value="F:FMN binding"/>
    <property type="evidence" value="ECO:0007669"/>
    <property type="project" value="InterPro"/>
</dbReference>
<dbReference type="PROSITE" id="PS50902">
    <property type="entry name" value="FLAVODOXIN_LIKE"/>
    <property type="match status" value="1"/>
</dbReference>
<evidence type="ECO:0000256" key="1">
    <source>
        <dbReference type="ARBA" id="ARBA00001917"/>
    </source>
</evidence>
<dbReference type="SUPFAM" id="SSF52343">
    <property type="entry name" value="Ferredoxin reductase-like, C-terminal NADP-linked domain"/>
    <property type="match status" value="1"/>
</dbReference>
<dbReference type="GO" id="GO:0005829">
    <property type="term" value="C:cytosol"/>
    <property type="evidence" value="ECO:0007669"/>
    <property type="project" value="TreeGrafter"/>
</dbReference>
<dbReference type="InterPro" id="IPR017938">
    <property type="entry name" value="Riboflavin_synthase-like_b-brl"/>
</dbReference>
<sequence>MFKSTLSSPAASLLSRRCIASISRKTSSCFSSVLRDQRLSLANRLFHINQLCCDKTNMLICFGSQTGTAQMFAENLKSELLGKKEPWLSNVKVVDLNDIEPEKVMGFGMQEGNGLYNVVLFVMANYGEGQPTDNAKQFYDWLMSDNSKAVLQNASKTPHYAIFGLGNSANFPERYQAVGRKMEKRLNDMGVSLVFKRGEGDDGGDAGIETDFEVWKNDFVKFLKEQDNGTSASTSQSCNVTVDKSKESVDLPADTTSNGKYFFRTLNFEKYRDKLRQFIREYDSSQSVSPKNPYTLFIDSAKNLCPRSSRKRLEIEFSIDNTPINYETGDHIALFPMNSPDLINRLEKVLKLDKPMDKIIFTLQTPPCSIESPPFIATPEKPVSLHQVMSQFYDLNGVITPSLLTFFAEKATLESEKAKLEQLRSTEYLAGVKNRMLNIVEILEMFPSIKVTWQDLIGVLPKIQPRYYSISSSRLENEERKKRSEKQILRVTFSPLVWPQPDGRTFYGLCSNYLGSLKVHDPCQSVVRTSSFRLPQNPMTPILMLAGGTGIAPMRAFIDERRVLKQKNPSIKFGTSVLLYGVRDETEIIYKDEIEMALRDGLISDFYVSFSHTHGKMISDSIWEHSQLIYDILKTNKGHMYMCGGVAGFGTKCYDALKKVVVHIDNAPPEAGDAFIDLMRKEGRCFEDLAD</sequence>
<dbReference type="EMBL" id="VFQX01000013">
    <property type="protein sequence ID" value="KAF0981703.1"/>
    <property type="molecule type" value="Genomic_DNA"/>
</dbReference>
<evidence type="ECO:0000256" key="2">
    <source>
        <dbReference type="ARBA" id="ARBA00001974"/>
    </source>
</evidence>
<comment type="cofactor">
    <cofactor evidence="1">
        <name>FMN</name>
        <dbReference type="ChEBI" id="CHEBI:58210"/>
    </cofactor>
</comment>
<dbReference type="RefSeq" id="XP_044566416.1">
    <property type="nucleotide sequence ID" value="XM_044702872.1"/>
</dbReference>
<dbReference type="AlphaFoldDB" id="A0A6A5BUD3"/>
<name>A0A6A5BUD3_NAEFO</name>
<dbReference type="Gene3D" id="2.40.30.10">
    <property type="entry name" value="Translation factors"/>
    <property type="match status" value="1"/>
</dbReference>
<gene>
    <name evidence="11" type="ORF">FDP41_012360</name>
</gene>
<keyword evidence="5" id="KW-0274">FAD</keyword>
<dbReference type="OrthoDB" id="1856718at2759"/>
<dbReference type="EC" id="1.6.2.4" evidence="8"/>
<evidence type="ECO:0000256" key="7">
    <source>
        <dbReference type="ARBA" id="ARBA00023002"/>
    </source>
</evidence>
<dbReference type="GO" id="GO:0050660">
    <property type="term" value="F:flavin adenine dinucleotide binding"/>
    <property type="evidence" value="ECO:0007669"/>
    <property type="project" value="TreeGrafter"/>
</dbReference>
<dbReference type="InterPro" id="IPR008254">
    <property type="entry name" value="Flavodoxin/NO_synth"/>
</dbReference>